<name>A0AAV1J527_9NEOP</name>
<gene>
    <name evidence="1" type="ORF">LNINA_LOCUS3970</name>
</gene>
<protein>
    <submittedName>
        <fullName evidence="1">Uncharacterized protein</fullName>
    </submittedName>
</protein>
<dbReference type="AlphaFoldDB" id="A0AAV1J527"/>
<evidence type="ECO:0000313" key="1">
    <source>
        <dbReference type="EMBL" id="CAK1544203.1"/>
    </source>
</evidence>
<dbReference type="EMBL" id="CAVLEF010000005">
    <property type="protein sequence ID" value="CAK1544203.1"/>
    <property type="molecule type" value="Genomic_DNA"/>
</dbReference>
<comment type="caution">
    <text evidence="1">The sequence shown here is derived from an EMBL/GenBank/DDBJ whole genome shotgun (WGS) entry which is preliminary data.</text>
</comment>
<sequence>METSSAEIAWGCRAEASGGGEAAGATRAGRAPCARRLTRGAHSSSERAPCQPQPSGMSILLLVFARRVPFRAPYSASVSRDVTVVYRTVRGYIRTKRHSALRDPCPRCIVLDDVTTGHRHMCS</sequence>
<keyword evidence="2" id="KW-1185">Reference proteome</keyword>
<reference evidence="1 2" key="1">
    <citation type="submission" date="2023-11" db="EMBL/GenBank/DDBJ databases">
        <authorList>
            <person name="Okamura Y."/>
        </authorList>
    </citation>
    <scope>NUCLEOTIDE SEQUENCE [LARGE SCALE GENOMIC DNA]</scope>
</reference>
<dbReference type="Proteomes" id="UP001497472">
    <property type="component" value="Unassembled WGS sequence"/>
</dbReference>
<organism evidence="1 2">
    <name type="scientific">Leptosia nina</name>
    <dbReference type="NCBI Taxonomy" id="320188"/>
    <lineage>
        <taxon>Eukaryota</taxon>
        <taxon>Metazoa</taxon>
        <taxon>Ecdysozoa</taxon>
        <taxon>Arthropoda</taxon>
        <taxon>Hexapoda</taxon>
        <taxon>Insecta</taxon>
        <taxon>Pterygota</taxon>
        <taxon>Neoptera</taxon>
        <taxon>Endopterygota</taxon>
        <taxon>Lepidoptera</taxon>
        <taxon>Glossata</taxon>
        <taxon>Ditrysia</taxon>
        <taxon>Papilionoidea</taxon>
        <taxon>Pieridae</taxon>
        <taxon>Pierinae</taxon>
        <taxon>Leptosia</taxon>
    </lineage>
</organism>
<proteinExistence type="predicted"/>
<evidence type="ECO:0000313" key="2">
    <source>
        <dbReference type="Proteomes" id="UP001497472"/>
    </source>
</evidence>
<accession>A0AAV1J527</accession>